<reference evidence="2" key="1">
    <citation type="journal article" date="2021" name="Mol. Plant Microbe Interact.">
        <title>Complete Genome Sequence of the Plant-Pathogenic Fungus Colletotrichum lupini.</title>
        <authorList>
            <person name="Baroncelli R."/>
            <person name="Pensec F."/>
            <person name="Da Lio D."/>
            <person name="Boufleur T."/>
            <person name="Vicente I."/>
            <person name="Sarrocco S."/>
            <person name="Picot A."/>
            <person name="Baraldi E."/>
            <person name="Sukno S."/>
            <person name="Thon M."/>
            <person name="Le Floch G."/>
        </authorList>
    </citation>
    <scope>NUCLEOTIDE SEQUENCE</scope>
    <source>
        <strain evidence="2">IMI 504893</strain>
    </source>
</reference>
<dbReference type="KEGG" id="clup:CLUP02_15230"/>
<accession>A0A9Q8T5K0</accession>
<protein>
    <submittedName>
        <fullName evidence="2">Uncharacterized protein</fullName>
    </submittedName>
</protein>
<proteinExistence type="predicted"/>
<sequence length="203" mass="22209">MPGYPLLPGGQSQMSQPSDPRLKGDMGLATPFKPLVIAPVANGRPGYRSLVPGRWNLAPLRWLDGFGFKGPHKVPCTTDPVGAVSRRPPTQHNVQSCLKHHLPPVTFTRSALKLPIPKDTNDSQATKTLKESPSWRLLFCPLPLATEYGYLVLATLRALPLWSSSHPTLLGSSSFSSQIHQLATTPRAVCWLDEKAAPDHNIR</sequence>
<feature type="region of interest" description="Disordered" evidence="1">
    <location>
        <begin position="1"/>
        <end position="26"/>
    </location>
</feature>
<dbReference type="AlphaFoldDB" id="A0A9Q8T5K0"/>
<evidence type="ECO:0000256" key="1">
    <source>
        <dbReference type="SAM" id="MobiDB-lite"/>
    </source>
</evidence>
<dbReference type="EMBL" id="CP019480">
    <property type="protein sequence ID" value="UQC89699.1"/>
    <property type="molecule type" value="Genomic_DNA"/>
</dbReference>
<dbReference type="RefSeq" id="XP_049151300.1">
    <property type="nucleotide sequence ID" value="XM_049294154.1"/>
</dbReference>
<keyword evidence="3" id="KW-1185">Reference proteome</keyword>
<dbReference type="Proteomes" id="UP000830671">
    <property type="component" value="Chromosome 8"/>
</dbReference>
<organism evidence="2 3">
    <name type="scientific">Colletotrichum lupini</name>
    <dbReference type="NCBI Taxonomy" id="145971"/>
    <lineage>
        <taxon>Eukaryota</taxon>
        <taxon>Fungi</taxon>
        <taxon>Dikarya</taxon>
        <taxon>Ascomycota</taxon>
        <taxon>Pezizomycotina</taxon>
        <taxon>Sordariomycetes</taxon>
        <taxon>Hypocreomycetidae</taxon>
        <taxon>Glomerellales</taxon>
        <taxon>Glomerellaceae</taxon>
        <taxon>Colletotrichum</taxon>
        <taxon>Colletotrichum acutatum species complex</taxon>
    </lineage>
</organism>
<gene>
    <name evidence="2" type="ORF">CLUP02_15230</name>
</gene>
<name>A0A9Q8T5K0_9PEZI</name>
<dbReference type="GeneID" id="73349164"/>
<evidence type="ECO:0000313" key="2">
    <source>
        <dbReference type="EMBL" id="UQC89699.1"/>
    </source>
</evidence>
<evidence type="ECO:0000313" key="3">
    <source>
        <dbReference type="Proteomes" id="UP000830671"/>
    </source>
</evidence>